<organism evidence="1 2">
    <name type="scientific">Thauera chlorobenzoica</name>
    <dbReference type="NCBI Taxonomy" id="96773"/>
    <lineage>
        <taxon>Bacteria</taxon>
        <taxon>Pseudomonadati</taxon>
        <taxon>Pseudomonadota</taxon>
        <taxon>Betaproteobacteria</taxon>
        <taxon>Rhodocyclales</taxon>
        <taxon>Zoogloeaceae</taxon>
        <taxon>Thauera</taxon>
    </lineage>
</organism>
<name>A0A1H5WTS1_9RHOO</name>
<dbReference type="KEGG" id="tcl:Tchl_1686"/>
<evidence type="ECO:0000313" key="2">
    <source>
        <dbReference type="Proteomes" id="UP000185739"/>
    </source>
</evidence>
<evidence type="ECO:0000313" key="1">
    <source>
        <dbReference type="EMBL" id="APR04544.1"/>
    </source>
</evidence>
<protein>
    <submittedName>
        <fullName evidence="1">Uncharacterized protein</fullName>
    </submittedName>
</protein>
<reference evidence="1 2" key="1">
    <citation type="submission" date="2016-12" db="EMBL/GenBank/DDBJ databases">
        <title>Complete genome sequence of Thauera chlorobenzoica, a Betaproteobacterium degrading haloaromatics anaerobically to CO2 and halides.</title>
        <authorList>
            <person name="Goris T."/>
            <person name="Mergelsberg M."/>
            <person name="Boll M."/>
        </authorList>
    </citation>
    <scope>NUCLEOTIDE SEQUENCE [LARGE SCALE GENOMIC DNA]</scope>
    <source>
        <strain evidence="1 2">3CB1</strain>
    </source>
</reference>
<dbReference type="RefSeq" id="WP_075148010.1">
    <property type="nucleotide sequence ID" value="NZ_CP018839.1"/>
</dbReference>
<sequence length="289" mass="31921">MKPVLLLALTAWTCSTHAQGIGGSLLFSTDSDANDIQRQTLFVRQATADGLEIGASAAHTAFRQARRHSSRFALQHEFSGEAWSSRSDLGVETLGARHHLTGELGLDYRRGQWTWSLGAERSLVDSREGIERGLNARTLHAIADWSAAARGATLVLSRTAYSDRNDRPAARVRLWHNLCADCGVHALVAAERYTNTRPYTGNYFSPERYLRVMAGAGLRQRFDGGTFAARALFGRQRVDGVERPSSQLQLGFDSPPAPGGWRWQAALVRDQKQPGYAYLQGTISAYLRF</sequence>
<proteinExistence type="predicted"/>
<dbReference type="OrthoDB" id="6675128at2"/>
<dbReference type="EMBL" id="CP018839">
    <property type="protein sequence ID" value="APR04544.1"/>
    <property type="molecule type" value="Genomic_DNA"/>
</dbReference>
<dbReference type="Proteomes" id="UP000185739">
    <property type="component" value="Chromosome"/>
</dbReference>
<dbReference type="STRING" id="96773.Tchl_1686"/>
<dbReference type="AlphaFoldDB" id="A0A1H5WTS1"/>
<gene>
    <name evidence="1" type="ORF">Tchl_1686</name>
</gene>
<keyword evidence="2" id="KW-1185">Reference proteome</keyword>
<accession>A0A1H5WTS1</accession>